<evidence type="ECO:0000256" key="1">
    <source>
        <dbReference type="SAM" id="MobiDB-lite"/>
    </source>
</evidence>
<evidence type="ECO:0008006" key="5">
    <source>
        <dbReference type="Google" id="ProtNLM"/>
    </source>
</evidence>
<keyword evidence="2" id="KW-0472">Membrane</keyword>
<dbReference type="GO" id="GO:0070916">
    <property type="term" value="C:inositol phosphoceramide synthase complex"/>
    <property type="evidence" value="ECO:0007669"/>
    <property type="project" value="TreeGrafter"/>
</dbReference>
<dbReference type="Pfam" id="PF08552">
    <property type="entry name" value="Kei1"/>
    <property type="match status" value="1"/>
</dbReference>
<dbReference type="AlphaFoldDB" id="A0A1E3PGU6"/>
<keyword evidence="4" id="KW-1185">Reference proteome</keyword>
<organism evidence="3 4">
    <name type="scientific">Nadsonia fulvescens var. elongata DSM 6958</name>
    <dbReference type="NCBI Taxonomy" id="857566"/>
    <lineage>
        <taxon>Eukaryota</taxon>
        <taxon>Fungi</taxon>
        <taxon>Dikarya</taxon>
        <taxon>Ascomycota</taxon>
        <taxon>Saccharomycotina</taxon>
        <taxon>Dipodascomycetes</taxon>
        <taxon>Dipodascales</taxon>
        <taxon>Dipodascales incertae sedis</taxon>
        <taxon>Nadsonia</taxon>
    </lineage>
</organism>
<evidence type="ECO:0000313" key="4">
    <source>
        <dbReference type="Proteomes" id="UP000095009"/>
    </source>
</evidence>
<feature type="transmembrane region" description="Helical" evidence="2">
    <location>
        <begin position="167"/>
        <end position="191"/>
    </location>
</feature>
<reference evidence="3 4" key="1">
    <citation type="journal article" date="2016" name="Proc. Natl. Acad. Sci. U.S.A.">
        <title>Comparative genomics of biotechnologically important yeasts.</title>
        <authorList>
            <person name="Riley R."/>
            <person name="Haridas S."/>
            <person name="Wolfe K.H."/>
            <person name="Lopes M.R."/>
            <person name="Hittinger C.T."/>
            <person name="Goeker M."/>
            <person name="Salamov A.A."/>
            <person name="Wisecaver J.H."/>
            <person name="Long T.M."/>
            <person name="Calvey C.H."/>
            <person name="Aerts A.L."/>
            <person name="Barry K.W."/>
            <person name="Choi C."/>
            <person name="Clum A."/>
            <person name="Coughlan A.Y."/>
            <person name="Deshpande S."/>
            <person name="Douglass A.P."/>
            <person name="Hanson S.J."/>
            <person name="Klenk H.-P."/>
            <person name="LaButti K.M."/>
            <person name="Lapidus A."/>
            <person name="Lindquist E.A."/>
            <person name="Lipzen A.M."/>
            <person name="Meier-Kolthoff J.P."/>
            <person name="Ohm R.A."/>
            <person name="Otillar R.P."/>
            <person name="Pangilinan J.L."/>
            <person name="Peng Y."/>
            <person name="Rokas A."/>
            <person name="Rosa C.A."/>
            <person name="Scheuner C."/>
            <person name="Sibirny A.A."/>
            <person name="Slot J.C."/>
            <person name="Stielow J.B."/>
            <person name="Sun H."/>
            <person name="Kurtzman C.P."/>
            <person name="Blackwell M."/>
            <person name="Grigoriev I.V."/>
            <person name="Jeffries T.W."/>
        </authorList>
    </citation>
    <scope>NUCLEOTIDE SEQUENCE [LARGE SCALE GENOMIC DNA]</scope>
    <source>
        <strain evidence="3 4">DSM 6958</strain>
    </source>
</reference>
<feature type="transmembrane region" description="Helical" evidence="2">
    <location>
        <begin position="97"/>
        <end position="122"/>
    </location>
</feature>
<dbReference type="EMBL" id="KV454411">
    <property type="protein sequence ID" value="ODQ64643.1"/>
    <property type="molecule type" value="Genomic_DNA"/>
</dbReference>
<keyword evidence="2" id="KW-0812">Transmembrane</keyword>
<gene>
    <name evidence="3" type="ORF">NADFUDRAFT_79527</name>
</gene>
<proteinExistence type="predicted"/>
<dbReference type="GO" id="GO:0006673">
    <property type="term" value="P:inositol phosphoceramide metabolic process"/>
    <property type="evidence" value="ECO:0007669"/>
    <property type="project" value="InterPro"/>
</dbReference>
<dbReference type="GO" id="GO:0070917">
    <property type="term" value="F:inositol phosphoceramide synthase regulator activity"/>
    <property type="evidence" value="ECO:0007669"/>
    <property type="project" value="InterPro"/>
</dbReference>
<sequence length="231" mass="25789">MSTFSRLFLSMAPSAHALPYIVTLILTFTLFNKVSSFYTLLSLGTLDSPVWQLIVAFISFLTIPIFILGLQASSSELSAETLLQNPVPRGRDAEEKVIPTILATALVYTIDTFIALFTYLFFGSIWKHEVANASTAQKQSSRDSEPASDGTKTPDYTDSATPGQETAAAIIVTIFLYIVRIYFCIALLNLASKLRKFFRGSVGEPNRGYLGWREKSLYLWDKLFKEDINLN</sequence>
<evidence type="ECO:0000313" key="3">
    <source>
        <dbReference type="EMBL" id="ODQ64643.1"/>
    </source>
</evidence>
<dbReference type="Proteomes" id="UP000095009">
    <property type="component" value="Unassembled WGS sequence"/>
</dbReference>
<dbReference type="InterPro" id="IPR013862">
    <property type="entry name" value="Kei1"/>
</dbReference>
<feature type="transmembrane region" description="Helical" evidence="2">
    <location>
        <begin position="7"/>
        <end position="30"/>
    </location>
</feature>
<name>A0A1E3PGU6_9ASCO</name>
<protein>
    <recommendedName>
        <fullName evidence="5">DUF1753-domain-containing protein</fullName>
    </recommendedName>
</protein>
<evidence type="ECO:0000256" key="2">
    <source>
        <dbReference type="SAM" id="Phobius"/>
    </source>
</evidence>
<feature type="region of interest" description="Disordered" evidence="1">
    <location>
        <begin position="137"/>
        <end position="161"/>
    </location>
</feature>
<dbReference type="PANTHER" id="PTHR28077">
    <property type="entry name" value="INOSITOL PHOSPHORYLCERAMIDE SYNTHASE REGULATORY SUBUNIT KEI1"/>
    <property type="match status" value="1"/>
</dbReference>
<dbReference type="GO" id="GO:0000139">
    <property type="term" value="C:Golgi membrane"/>
    <property type="evidence" value="ECO:0007669"/>
    <property type="project" value="TreeGrafter"/>
</dbReference>
<feature type="transmembrane region" description="Helical" evidence="2">
    <location>
        <begin position="50"/>
        <end position="70"/>
    </location>
</feature>
<dbReference type="PANTHER" id="PTHR28077:SF1">
    <property type="entry name" value="INOSITOL PHOSPHORYLCERAMIDE SYNTHASE REGULATORY SUBUNIT KEI1"/>
    <property type="match status" value="1"/>
</dbReference>
<keyword evidence="2" id="KW-1133">Transmembrane helix</keyword>
<feature type="compositionally biased region" description="Polar residues" evidence="1">
    <location>
        <begin position="150"/>
        <end position="161"/>
    </location>
</feature>
<accession>A0A1E3PGU6</accession>